<dbReference type="AlphaFoldDB" id="B9YEC6"/>
<dbReference type="Pfam" id="PF03477">
    <property type="entry name" value="ATP-cone"/>
    <property type="match status" value="1"/>
</dbReference>
<feature type="domain" description="ATP-cone" evidence="4">
    <location>
        <begin position="57"/>
        <end position="149"/>
    </location>
</feature>
<dbReference type="EMBL" id="ACCF01000263">
    <property type="protein sequence ID" value="EEF65691.1"/>
    <property type="molecule type" value="Genomic_DNA"/>
</dbReference>
<dbReference type="PANTHER" id="PTHR21075:SF0">
    <property type="entry name" value="ANAEROBIC RIBONUCLEOSIDE-TRIPHOSPHATE REDUCTASE"/>
    <property type="match status" value="1"/>
</dbReference>
<dbReference type="NCBIfam" id="NF005497">
    <property type="entry name" value="PRK07111.1"/>
    <property type="match status" value="1"/>
</dbReference>
<dbReference type="GO" id="GO:0006260">
    <property type="term" value="P:DNA replication"/>
    <property type="evidence" value="ECO:0007669"/>
    <property type="project" value="InterPro"/>
</dbReference>
<dbReference type="GO" id="GO:0004748">
    <property type="term" value="F:ribonucleoside-diphosphate reductase activity, thioredoxin disulfide as acceptor"/>
    <property type="evidence" value="ECO:0007669"/>
    <property type="project" value="TreeGrafter"/>
</dbReference>
<evidence type="ECO:0000313" key="6">
    <source>
        <dbReference type="Proteomes" id="UP000005950"/>
    </source>
</evidence>
<dbReference type="InterPro" id="IPR012833">
    <property type="entry name" value="NrdD"/>
</dbReference>
<dbReference type="CDD" id="cd01675">
    <property type="entry name" value="RNR_III"/>
    <property type="match status" value="1"/>
</dbReference>
<keyword evidence="2 3" id="KW-0067">ATP-binding</keyword>
<dbReference type="STRING" id="545696.HOLDEFILI_04200"/>
<gene>
    <name evidence="5" type="primary">nrdD</name>
    <name evidence="5" type="ORF">HOLDEFILI_04200</name>
</gene>
<name>B9YEC6_9FIRM</name>
<dbReference type="PANTHER" id="PTHR21075">
    <property type="entry name" value="ANAEROBIC RIBONUCLEOSIDE-TRIPHOSPHATE REDUCTASE"/>
    <property type="match status" value="1"/>
</dbReference>
<dbReference type="eggNOG" id="COG1328">
    <property type="taxonomic scope" value="Bacteria"/>
</dbReference>
<dbReference type="HOGENOM" id="CLU_002707_2_1_9"/>
<dbReference type="EC" id="1.17.4.2" evidence="5"/>
<protein>
    <submittedName>
        <fullName evidence="5">Anaerobic ribonucleoside-triphosphate reductase</fullName>
        <ecNumber evidence="5">1.17.4.2</ecNumber>
    </submittedName>
</protein>
<evidence type="ECO:0000256" key="2">
    <source>
        <dbReference type="ARBA" id="ARBA00022840"/>
    </source>
</evidence>
<dbReference type="InterPro" id="IPR005144">
    <property type="entry name" value="ATP-cone_dom"/>
</dbReference>
<dbReference type="GO" id="GO:0005524">
    <property type="term" value="F:ATP binding"/>
    <property type="evidence" value="ECO:0007669"/>
    <property type="project" value="UniProtKB-UniRule"/>
</dbReference>
<organism evidence="5 6">
    <name type="scientific">Holdemania filiformis DSM 12042</name>
    <dbReference type="NCBI Taxonomy" id="545696"/>
    <lineage>
        <taxon>Bacteria</taxon>
        <taxon>Bacillati</taxon>
        <taxon>Bacillota</taxon>
        <taxon>Erysipelotrichia</taxon>
        <taxon>Erysipelotrichales</taxon>
        <taxon>Erysipelotrichaceae</taxon>
        <taxon>Holdemania</taxon>
    </lineage>
</organism>
<sequence>MKTIRAEETKVKINWKYYKPRSNAETGMRNKVRQDGMSSPALFFFPINKQEEWKMEIEVIKRDGRTVRFHKEKIQNVIEKGFANVGTHCSEENVRKVLNRALNQIEAANLPQIEIEKIQDQVEEAFVEEGFIEEYKAFKNYRQKRAVARDCFSSRQHRLMKTLENFGIKDSKEVNEKRENANINGDSAMGMMLQYGSTLTKAYTTSYCLDPKVAAAHENGDIHIHDMDFYPMGTTTCLQIPLDKLFQGGFNTGHGFLREPKDIASYAALAAIAIQSNQNDQHGGQSIPLFDYYLAPGVMHTFKKNYRQALTDYVDYTQALDLETLNLALAQIDSLSDLRAVELTGDQLPLVYEKALAKTERATYQAMEGLIHNLNTMHSRAGAQVPFSSINFGTDTSEAGRMVSRQLLLAMESGLGNHETPIFPILIFKIKEGVNYNPGDPNYDLFQLSCRVSAKRMFPNFAFIDAPFNKQYYKEGRPETEIAYMGCRTRVIGNEIDPENEVVVGRGNLSFTSINLPRLGLKHGEVLQGQCDLEGFYQELDEKMDLVKDQLLERYRVQCARRVKNFPFLMAQGNWLNSDQLDIEDTLESVLKHGTLTIGFIGLAECLKALIGKHHGESEDAQQLGLTIVTRMRKRCDHYTKQYGLNFSLIATPAEGLSGRFIKMDQEEYGKIEGVTDKEYYTNSFHVPVYYPTDFYHKLSVEAPYHALTNGGHISYVEMDGDPSTNLAAFEKVVRMMKELGIGYGAINHPIDRDPVCGFNGIINDECPCCGRTEDGVPFERIRRITGYLVGTLDRFNDAKRAEVRDRVKHG</sequence>
<reference evidence="5 6" key="2">
    <citation type="submission" date="2009-02" db="EMBL/GenBank/DDBJ databases">
        <title>Draft genome sequence of Holdemania filiformis DSM 12042.</title>
        <authorList>
            <person name="Sudarsanam P."/>
            <person name="Ley R."/>
            <person name="Guruge J."/>
            <person name="Turnbaugh P.J."/>
            <person name="Mahowald M."/>
            <person name="Liep D."/>
            <person name="Gordon J."/>
        </authorList>
    </citation>
    <scope>NUCLEOTIDE SEQUENCE [LARGE SCALE GENOMIC DNA]</scope>
    <source>
        <strain evidence="5 6">DSM 12042</strain>
    </source>
</reference>
<dbReference type="Gene3D" id="3.20.70.20">
    <property type="match status" value="1"/>
</dbReference>
<evidence type="ECO:0000259" key="4">
    <source>
        <dbReference type="PROSITE" id="PS51161"/>
    </source>
</evidence>
<accession>B9YEC6</accession>
<dbReference type="SUPFAM" id="SSF51998">
    <property type="entry name" value="PFL-like glycyl radical enzymes"/>
    <property type="match status" value="1"/>
</dbReference>
<dbReference type="NCBIfam" id="TIGR02487">
    <property type="entry name" value="NrdD"/>
    <property type="match status" value="1"/>
</dbReference>
<dbReference type="GO" id="GO:0008998">
    <property type="term" value="F:ribonucleoside-triphosphate reductase (thioredoxin) activity"/>
    <property type="evidence" value="ECO:0007669"/>
    <property type="project" value="UniProtKB-EC"/>
</dbReference>
<evidence type="ECO:0000256" key="1">
    <source>
        <dbReference type="ARBA" id="ARBA00022741"/>
    </source>
</evidence>
<dbReference type="GO" id="GO:0031250">
    <property type="term" value="C:anaerobic ribonucleoside-triphosphate reductase complex"/>
    <property type="evidence" value="ECO:0007669"/>
    <property type="project" value="TreeGrafter"/>
</dbReference>
<evidence type="ECO:0000313" key="5">
    <source>
        <dbReference type="EMBL" id="EEF65691.1"/>
    </source>
</evidence>
<evidence type="ECO:0000256" key="3">
    <source>
        <dbReference type="PROSITE-ProRule" id="PRU00492"/>
    </source>
</evidence>
<dbReference type="Proteomes" id="UP000005950">
    <property type="component" value="Unassembled WGS sequence"/>
</dbReference>
<comment type="caution">
    <text evidence="5">The sequence shown here is derived from an EMBL/GenBank/DDBJ whole genome shotgun (WGS) entry which is preliminary data.</text>
</comment>
<dbReference type="Pfam" id="PF13597">
    <property type="entry name" value="NRDD"/>
    <property type="match status" value="1"/>
</dbReference>
<keyword evidence="1 3" id="KW-0547">Nucleotide-binding</keyword>
<keyword evidence="5" id="KW-0560">Oxidoreductase</keyword>
<dbReference type="GO" id="GO:0009265">
    <property type="term" value="P:2'-deoxyribonucleotide biosynthetic process"/>
    <property type="evidence" value="ECO:0007669"/>
    <property type="project" value="TreeGrafter"/>
</dbReference>
<proteinExistence type="predicted"/>
<reference evidence="5 6" key="1">
    <citation type="submission" date="2008-12" db="EMBL/GenBank/DDBJ databases">
        <authorList>
            <person name="Fulton L."/>
            <person name="Clifton S."/>
            <person name="Fulton B."/>
            <person name="Xu J."/>
            <person name="Minx P."/>
            <person name="Pepin K.H."/>
            <person name="Johnson M."/>
            <person name="Bhonagiri V."/>
            <person name="Nash W.E."/>
            <person name="Mardis E.R."/>
            <person name="Wilson R.K."/>
        </authorList>
    </citation>
    <scope>NUCLEOTIDE SEQUENCE [LARGE SCALE GENOMIC DNA]</scope>
    <source>
        <strain evidence="5 6">DSM 12042</strain>
    </source>
</reference>
<dbReference type="PROSITE" id="PS51161">
    <property type="entry name" value="ATP_CONE"/>
    <property type="match status" value="1"/>
</dbReference>